<keyword evidence="5" id="KW-0479">Metal-binding</keyword>
<sequence length="426" mass="44790">MHMTYEEALRFIHGASGRGKKVGLENMRALLARLGNPHGQFRAIHVAGTNGKGSVCAFLNAALCCAGQRVGLYTSPFLQRYNERMRLNGAPIDDGVLADLTGEVADAVEALRAEGVLPTEFEIGTAIAFLFFARAGADIAVVEVGLGGRLDPTNVIVPQCAAIASIGLDHTRTLGDTVEAIAWEKAGIAKPGVPLFLSAQASPSVRSVIASHCEAVGAPFFMAPADVGLPLGLEGAHQRYNAALAVCALRALGIDETSIAEGLRRTRWPARLEWIGEKPPLLLDGAHNPQGAQSLADYVSTLPRRRTVLLCGVMQDKDWRGVARALRPLADAAVTVAPPDRRGLDAVALASAFEGIPSHACQSLEEAWDKARALAGPQGRVVGAGSLYLAGALRTLALGRDEALLLPEITKESPKGGARACSSISR</sequence>
<keyword evidence="4 11" id="KW-0436">Ligase</keyword>
<evidence type="ECO:0000256" key="7">
    <source>
        <dbReference type="ARBA" id="ARBA00022840"/>
    </source>
</evidence>
<organism evidence="13 14">
    <name type="scientific">Candidatus Avichristensenella intestinipullorum</name>
    <dbReference type="NCBI Taxonomy" id="2840693"/>
    <lineage>
        <taxon>Bacteria</taxon>
        <taxon>Bacillati</taxon>
        <taxon>Bacillota</taxon>
        <taxon>Clostridia</taxon>
        <taxon>Candidatus Avichristensenella</taxon>
    </lineage>
</organism>
<dbReference type="PANTHER" id="PTHR11136">
    <property type="entry name" value="FOLYLPOLYGLUTAMATE SYNTHASE-RELATED"/>
    <property type="match status" value="1"/>
</dbReference>
<dbReference type="EMBL" id="DVFI01000081">
    <property type="protein sequence ID" value="HIQ62962.1"/>
    <property type="molecule type" value="Genomic_DNA"/>
</dbReference>
<comment type="cofactor">
    <cofactor evidence="1">
        <name>Mg(2+)</name>
        <dbReference type="ChEBI" id="CHEBI:18420"/>
    </cofactor>
</comment>
<dbReference type="SUPFAM" id="SSF53244">
    <property type="entry name" value="MurD-like peptide ligases, peptide-binding domain"/>
    <property type="match status" value="1"/>
</dbReference>
<gene>
    <name evidence="13" type="ORF">IAA66_05175</name>
</gene>
<comment type="caution">
    <text evidence="13">The sequence shown here is derived from an EMBL/GenBank/DDBJ whole genome shotgun (WGS) entry which is preliminary data.</text>
</comment>
<feature type="domain" description="Mur ligase C-terminal" evidence="12">
    <location>
        <begin position="271"/>
        <end position="386"/>
    </location>
</feature>
<dbReference type="NCBIfam" id="TIGR01499">
    <property type="entry name" value="folC"/>
    <property type="match status" value="1"/>
</dbReference>
<dbReference type="PROSITE" id="PS01012">
    <property type="entry name" value="FOLYLPOLYGLU_SYNT_2"/>
    <property type="match status" value="1"/>
</dbReference>
<protein>
    <recommendedName>
        <fullName evidence="3">tetrahydrofolate synthase</fullName>
        <ecNumber evidence="3">6.3.2.17</ecNumber>
    </recommendedName>
    <alternativeName>
        <fullName evidence="9">Tetrahydrofolylpolyglutamate synthase</fullName>
    </alternativeName>
</protein>
<proteinExistence type="inferred from homology"/>
<dbReference type="AlphaFoldDB" id="A0A9D1CIR7"/>
<reference evidence="13" key="2">
    <citation type="journal article" date="2021" name="PeerJ">
        <title>Extensive microbial diversity within the chicken gut microbiome revealed by metagenomics and culture.</title>
        <authorList>
            <person name="Gilroy R."/>
            <person name="Ravi A."/>
            <person name="Getino M."/>
            <person name="Pursley I."/>
            <person name="Horton D.L."/>
            <person name="Alikhan N.F."/>
            <person name="Baker D."/>
            <person name="Gharbi K."/>
            <person name="Hall N."/>
            <person name="Watson M."/>
            <person name="Adriaenssens E.M."/>
            <person name="Foster-Nyarko E."/>
            <person name="Jarju S."/>
            <person name="Secka A."/>
            <person name="Antonio M."/>
            <person name="Oren A."/>
            <person name="Chaudhuri R.R."/>
            <person name="La Ragione R."/>
            <person name="Hildebrand F."/>
            <person name="Pallen M.J."/>
        </authorList>
    </citation>
    <scope>NUCLEOTIDE SEQUENCE</scope>
    <source>
        <strain evidence="13">ChiHile30-977</strain>
    </source>
</reference>
<evidence type="ECO:0000256" key="4">
    <source>
        <dbReference type="ARBA" id="ARBA00022598"/>
    </source>
</evidence>
<evidence type="ECO:0000256" key="11">
    <source>
        <dbReference type="PIRNR" id="PIRNR001563"/>
    </source>
</evidence>
<evidence type="ECO:0000259" key="12">
    <source>
        <dbReference type="Pfam" id="PF02875"/>
    </source>
</evidence>
<dbReference type="GO" id="GO:0004326">
    <property type="term" value="F:tetrahydrofolylpolyglutamate synthase activity"/>
    <property type="evidence" value="ECO:0007669"/>
    <property type="project" value="UniProtKB-EC"/>
</dbReference>
<dbReference type="GO" id="GO:0005737">
    <property type="term" value="C:cytoplasm"/>
    <property type="evidence" value="ECO:0007669"/>
    <property type="project" value="TreeGrafter"/>
</dbReference>
<dbReference type="SUPFAM" id="SSF53623">
    <property type="entry name" value="MurD-like peptide ligases, catalytic domain"/>
    <property type="match status" value="1"/>
</dbReference>
<dbReference type="FunFam" id="3.40.1190.10:FF:000011">
    <property type="entry name" value="Folylpolyglutamate synthase/dihydrofolate synthase"/>
    <property type="match status" value="1"/>
</dbReference>
<keyword evidence="6 11" id="KW-0547">Nucleotide-binding</keyword>
<evidence type="ECO:0000256" key="8">
    <source>
        <dbReference type="ARBA" id="ARBA00022842"/>
    </source>
</evidence>
<evidence type="ECO:0000256" key="3">
    <source>
        <dbReference type="ARBA" id="ARBA00013025"/>
    </source>
</evidence>
<dbReference type="Pfam" id="PF02875">
    <property type="entry name" value="Mur_ligase_C"/>
    <property type="match status" value="1"/>
</dbReference>
<evidence type="ECO:0000256" key="2">
    <source>
        <dbReference type="ARBA" id="ARBA00008276"/>
    </source>
</evidence>
<evidence type="ECO:0000313" key="13">
    <source>
        <dbReference type="EMBL" id="HIQ62962.1"/>
    </source>
</evidence>
<evidence type="ECO:0000256" key="9">
    <source>
        <dbReference type="ARBA" id="ARBA00030592"/>
    </source>
</evidence>
<dbReference type="PANTHER" id="PTHR11136:SF0">
    <property type="entry name" value="DIHYDROFOLATE SYNTHETASE-RELATED"/>
    <property type="match status" value="1"/>
</dbReference>
<comment type="similarity">
    <text evidence="2 11">Belongs to the folylpolyglutamate synthase family.</text>
</comment>
<evidence type="ECO:0000256" key="1">
    <source>
        <dbReference type="ARBA" id="ARBA00001946"/>
    </source>
</evidence>
<accession>A0A9D1CIR7</accession>
<comment type="catalytic activity">
    <reaction evidence="10">
        <text>(6S)-5,6,7,8-tetrahydrofolyl-(gamma-L-Glu)(n) + L-glutamate + ATP = (6S)-5,6,7,8-tetrahydrofolyl-(gamma-L-Glu)(n+1) + ADP + phosphate + H(+)</text>
        <dbReference type="Rhea" id="RHEA:10580"/>
        <dbReference type="Rhea" id="RHEA-COMP:14738"/>
        <dbReference type="Rhea" id="RHEA-COMP:14740"/>
        <dbReference type="ChEBI" id="CHEBI:15378"/>
        <dbReference type="ChEBI" id="CHEBI:29985"/>
        <dbReference type="ChEBI" id="CHEBI:30616"/>
        <dbReference type="ChEBI" id="CHEBI:43474"/>
        <dbReference type="ChEBI" id="CHEBI:141005"/>
        <dbReference type="ChEBI" id="CHEBI:456216"/>
        <dbReference type="EC" id="6.3.2.17"/>
    </reaction>
</comment>
<reference evidence="13" key="1">
    <citation type="submission" date="2020-10" db="EMBL/GenBank/DDBJ databases">
        <authorList>
            <person name="Gilroy R."/>
        </authorList>
    </citation>
    <scope>NUCLEOTIDE SEQUENCE</scope>
    <source>
        <strain evidence="13">ChiHile30-977</strain>
    </source>
</reference>
<dbReference type="InterPro" id="IPR018109">
    <property type="entry name" value="Folylpolyglutamate_synth_CS"/>
</dbReference>
<dbReference type="EC" id="6.3.2.17" evidence="3"/>
<keyword evidence="8" id="KW-0460">Magnesium</keyword>
<dbReference type="Proteomes" id="UP000886819">
    <property type="component" value="Unassembled WGS sequence"/>
</dbReference>
<evidence type="ECO:0000256" key="10">
    <source>
        <dbReference type="ARBA" id="ARBA00047493"/>
    </source>
</evidence>
<dbReference type="InterPro" id="IPR036565">
    <property type="entry name" value="Mur-like_cat_sf"/>
</dbReference>
<evidence type="ECO:0000256" key="5">
    <source>
        <dbReference type="ARBA" id="ARBA00022723"/>
    </source>
</evidence>
<dbReference type="Gene3D" id="3.40.1190.10">
    <property type="entry name" value="Mur-like, catalytic domain"/>
    <property type="match status" value="1"/>
</dbReference>
<dbReference type="Gene3D" id="3.90.190.20">
    <property type="entry name" value="Mur ligase, C-terminal domain"/>
    <property type="match status" value="1"/>
</dbReference>
<dbReference type="InterPro" id="IPR004101">
    <property type="entry name" value="Mur_ligase_C"/>
</dbReference>
<dbReference type="InterPro" id="IPR001645">
    <property type="entry name" value="Folylpolyglutamate_synth"/>
</dbReference>
<dbReference type="GO" id="GO:0046872">
    <property type="term" value="F:metal ion binding"/>
    <property type="evidence" value="ECO:0007669"/>
    <property type="project" value="UniProtKB-KW"/>
</dbReference>
<dbReference type="GO" id="GO:0008841">
    <property type="term" value="F:dihydrofolate synthase activity"/>
    <property type="evidence" value="ECO:0007669"/>
    <property type="project" value="TreeGrafter"/>
</dbReference>
<dbReference type="PIRSF" id="PIRSF001563">
    <property type="entry name" value="Folylpolyglu_synth"/>
    <property type="match status" value="1"/>
</dbReference>
<evidence type="ECO:0000256" key="6">
    <source>
        <dbReference type="ARBA" id="ARBA00022741"/>
    </source>
</evidence>
<name>A0A9D1CIR7_9FIRM</name>
<keyword evidence="7 11" id="KW-0067">ATP-binding</keyword>
<dbReference type="GO" id="GO:0005524">
    <property type="term" value="F:ATP binding"/>
    <property type="evidence" value="ECO:0007669"/>
    <property type="project" value="UniProtKB-KW"/>
</dbReference>
<dbReference type="InterPro" id="IPR036615">
    <property type="entry name" value="Mur_ligase_C_dom_sf"/>
</dbReference>
<evidence type="ECO:0000313" key="14">
    <source>
        <dbReference type="Proteomes" id="UP000886819"/>
    </source>
</evidence>